<keyword evidence="1" id="KW-0732">Signal</keyword>
<accession>A0A081C4C7</accession>
<organism evidence="3">
    <name type="scientific">Vecturithrix granuli</name>
    <dbReference type="NCBI Taxonomy" id="1499967"/>
    <lineage>
        <taxon>Bacteria</taxon>
        <taxon>Candidatus Moduliflexota</taxon>
        <taxon>Candidatus Vecturitrichia</taxon>
        <taxon>Candidatus Vecturitrichales</taxon>
        <taxon>Candidatus Vecturitrichaceae</taxon>
        <taxon>Candidatus Vecturithrix</taxon>
    </lineage>
</organism>
<evidence type="ECO:0000313" key="3">
    <source>
        <dbReference type="EMBL" id="GAK59432.1"/>
    </source>
</evidence>
<dbReference type="Gene3D" id="2.40.160.20">
    <property type="match status" value="1"/>
</dbReference>
<keyword evidence="4" id="KW-1185">Reference proteome</keyword>
<name>A0A081C4C7_VECG1</name>
<sequence length="191" mass="21156">MMRYRKISGIVVIIVSIMCGWSFSAAAEVGFGIRGGMLIPDQAPFKDEFDSDVMFGGILELDSNMGIVLEATVDYYKQKSDNSKLGGDISIIPVIFSAKYNFLPRYRTTPFVGVGIGTFFFDRDYKDGSNESATRFGVRVSGGLRFFEDRRLNLVIEGARNFVDFDNDNASSFQVTMGIIFDLTPTVIGTP</sequence>
<dbReference type="Proteomes" id="UP000030661">
    <property type="component" value="Unassembled WGS sequence"/>
</dbReference>
<evidence type="ECO:0000313" key="4">
    <source>
        <dbReference type="Proteomes" id="UP000030661"/>
    </source>
</evidence>
<reference evidence="3" key="1">
    <citation type="journal article" date="2015" name="PeerJ">
        <title>First genomic representation of candidate bacterial phylum KSB3 points to enhanced environmental sensing as a trigger of wastewater bulking.</title>
        <authorList>
            <person name="Sekiguchi Y."/>
            <person name="Ohashi A."/>
            <person name="Parks D.H."/>
            <person name="Yamauchi T."/>
            <person name="Tyson G.W."/>
            <person name="Hugenholtz P."/>
        </authorList>
    </citation>
    <scope>NUCLEOTIDE SEQUENCE [LARGE SCALE GENOMIC DNA]</scope>
</reference>
<gene>
    <name evidence="3" type="ORF">U27_06417</name>
</gene>
<dbReference type="HOGENOM" id="CLU_1419001_0_0_0"/>
<protein>
    <recommendedName>
        <fullName evidence="2">Outer membrane protein beta-barrel domain-containing protein</fullName>
    </recommendedName>
</protein>
<proteinExistence type="predicted"/>
<feature type="domain" description="Outer membrane protein beta-barrel" evidence="2">
    <location>
        <begin position="21"/>
        <end position="181"/>
    </location>
</feature>
<dbReference type="AlphaFoldDB" id="A0A081C4C7"/>
<dbReference type="InterPro" id="IPR011250">
    <property type="entry name" value="OMP/PagP_B-barrel"/>
</dbReference>
<dbReference type="Pfam" id="PF13505">
    <property type="entry name" value="OMP_b-brl"/>
    <property type="match status" value="1"/>
</dbReference>
<dbReference type="InterPro" id="IPR027385">
    <property type="entry name" value="Beta-barrel_OMP"/>
</dbReference>
<dbReference type="SUPFAM" id="SSF56925">
    <property type="entry name" value="OMPA-like"/>
    <property type="match status" value="1"/>
</dbReference>
<dbReference type="EMBL" id="DF820470">
    <property type="protein sequence ID" value="GAK59432.1"/>
    <property type="molecule type" value="Genomic_DNA"/>
</dbReference>
<evidence type="ECO:0000256" key="1">
    <source>
        <dbReference type="ARBA" id="ARBA00022729"/>
    </source>
</evidence>
<evidence type="ECO:0000259" key="2">
    <source>
        <dbReference type="Pfam" id="PF13505"/>
    </source>
</evidence>